<name>A0A699L2Q8_TANCI</name>
<evidence type="ECO:0000256" key="1">
    <source>
        <dbReference type="SAM" id="MobiDB-lite"/>
    </source>
</evidence>
<dbReference type="AlphaFoldDB" id="A0A699L2Q8"/>
<dbReference type="EMBL" id="BKCJ010565910">
    <property type="protein sequence ID" value="GFB16400.1"/>
    <property type="molecule type" value="Genomic_DNA"/>
</dbReference>
<reference evidence="2" key="1">
    <citation type="journal article" date="2019" name="Sci. Rep.">
        <title>Draft genome of Tanacetum cinerariifolium, the natural source of mosquito coil.</title>
        <authorList>
            <person name="Yamashiro T."/>
            <person name="Shiraishi A."/>
            <person name="Satake H."/>
            <person name="Nakayama K."/>
        </authorList>
    </citation>
    <scope>NUCLEOTIDE SEQUENCE</scope>
</reference>
<evidence type="ECO:0000313" key="2">
    <source>
        <dbReference type="EMBL" id="GFB16400.1"/>
    </source>
</evidence>
<organism evidence="2">
    <name type="scientific">Tanacetum cinerariifolium</name>
    <name type="common">Dalmatian daisy</name>
    <name type="synonym">Chrysanthemum cinerariifolium</name>
    <dbReference type="NCBI Taxonomy" id="118510"/>
    <lineage>
        <taxon>Eukaryota</taxon>
        <taxon>Viridiplantae</taxon>
        <taxon>Streptophyta</taxon>
        <taxon>Embryophyta</taxon>
        <taxon>Tracheophyta</taxon>
        <taxon>Spermatophyta</taxon>
        <taxon>Magnoliopsida</taxon>
        <taxon>eudicotyledons</taxon>
        <taxon>Gunneridae</taxon>
        <taxon>Pentapetalae</taxon>
        <taxon>asterids</taxon>
        <taxon>campanulids</taxon>
        <taxon>Asterales</taxon>
        <taxon>Asteraceae</taxon>
        <taxon>Asteroideae</taxon>
        <taxon>Anthemideae</taxon>
        <taxon>Anthemidinae</taxon>
        <taxon>Tanacetum</taxon>
    </lineage>
</organism>
<sequence>METENINGLFSNCSIILMFPRRWLRNSFEALKENDKVFENVGTLNDGSVGNTVKDATKTMKESDSDVEEVLR</sequence>
<feature type="region of interest" description="Disordered" evidence="1">
    <location>
        <begin position="49"/>
        <end position="72"/>
    </location>
</feature>
<proteinExistence type="predicted"/>
<gene>
    <name evidence="2" type="ORF">Tci_688371</name>
</gene>
<comment type="caution">
    <text evidence="2">The sequence shown here is derived from an EMBL/GenBank/DDBJ whole genome shotgun (WGS) entry which is preliminary data.</text>
</comment>
<protein>
    <submittedName>
        <fullName evidence="2">Uncharacterized protein</fullName>
    </submittedName>
</protein>
<accession>A0A699L2Q8</accession>
<feature type="compositionally biased region" description="Basic and acidic residues" evidence="1">
    <location>
        <begin position="55"/>
        <end position="72"/>
    </location>
</feature>